<dbReference type="Gene3D" id="6.10.340.10">
    <property type="match status" value="1"/>
</dbReference>
<gene>
    <name evidence="17" type="ordered locus">Cyan7822_1387</name>
</gene>
<dbReference type="SMART" id="SM00091">
    <property type="entry name" value="PAS"/>
    <property type="match status" value="7"/>
</dbReference>
<dbReference type="GO" id="GO:0000155">
    <property type="term" value="F:phosphorelay sensor kinase activity"/>
    <property type="evidence" value="ECO:0007669"/>
    <property type="project" value="InterPro"/>
</dbReference>
<dbReference type="HOGENOM" id="CLU_238921_0_0_3"/>
<evidence type="ECO:0000256" key="1">
    <source>
        <dbReference type="ARBA" id="ARBA00000085"/>
    </source>
</evidence>
<keyword evidence="6" id="KW-0808">Transferase</keyword>
<dbReference type="InterPro" id="IPR001610">
    <property type="entry name" value="PAC"/>
</dbReference>
<keyword evidence="18" id="KW-1185">Reference proteome</keyword>
<feature type="domain" description="PAS" evidence="14">
    <location>
        <begin position="447"/>
        <end position="494"/>
    </location>
</feature>
<evidence type="ECO:0000256" key="10">
    <source>
        <dbReference type="ARBA" id="ARBA00023012"/>
    </source>
</evidence>
<dbReference type="SUPFAM" id="SSF55874">
    <property type="entry name" value="ATPase domain of HSP90 chaperone/DNA topoisomerase II/histidine kinase"/>
    <property type="match status" value="1"/>
</dbReference>
<dbReference type="InterPro" id="IPR035965">
    <property type="entry name" value="PAS-like_dom_sf"/>
</dbReference>
<reference evidence="18" key="1">
    <citation type="journal article" date="2011" name="MBio">
        <title>Novel metabolic attributes of the genus Cyanothece, comprising a group of unicellular nitrogen-fixing Cyanobacteria.</title>
        <authorList>
            <person name="Bandyopadhyay A."/>
            <person name="Elvitigala T."/>
            <person name="Welsh E."/>
            <person name="Stockel J."/>
            <person name="Liberton M."/>
            <person name="Min H."/>
            <person name="Sherman L.A."/>
            <person name="Pakrasi H.B."/>
        </authorList>
    </citation>
    <scope>NUCLEOTIDE SEQUENCE [LARGE SCALE GENOMIC DNA]</scope>
    <source>
        <strain evidence="18">PCC 7822</strain>
    </source>
</reference>
<keyword evidence="7 12" id="KW-0812">Transmembrane</keyword>
<dbReference type="SMART" id="SM00387">
    <property type="entry name" value="HATPase_c"/>
    <property type="match status" value="1"/>
</dbReference>
<name>E0UIS7_GLOV7</name>
<evidence type="ECO:0000259" key="15">
    <source>
        <dbReference type="PROSITE" id="PS50113"/>
    </source>
</evidence>
<dbReference type="FunFam" id="3.30.565.10:FF:000006">
    <property type="entry name" value="Sensor histidine kinase WalK"/>
    <property type="match status" value="1"/>
</dbReference>
<dbReference type="PROSITE" id="PS50112">
    <property type="entry name" value="PAS"/>
    <property type="match status" value="5"/>
</dbReference>
<evidence type="ECO:0000256" key="3">
    <source>
        <dbReference type="ARBA" id="ARBA00012438"/>
    </source>
</evidence>
<feature type="domain" description="PAS" evidence="14">
    <location>
        <begin position="966"/>
        <end position="1016"/>
    </location>
</feature>
<evidence type="ECO:0000256" key="2">
    <source>
        <dbReference type="ARBA" id="ARBA00004651"/>
    </source>
</evidence>
<protein>
    <recommendedName>
        <fullName evidence="3">histidine kinase</fullName>
        <ecNumber evidence="3">2.7.13.3</ecNumber>
    </recommendedName>
</protein>
<dbReference type="InterPro" id="IPR000700">
    <property type="entry name" value="PAS-assoc_C"/>
</dbReference>
<feature type="domain" description="PAC" evidence="15">
    <location>
        <begin position="914"/>
        <end position="965"/>
    </location>
</feature>
<dbReference type="RefSeq" id="WP_013321493.1">
    <property type="nucleotide sequence ID" value="NC_014501.1"/>
</dbReference>
<dbReference type="eggNOG" id="COG2202">
    <property type="taxonomic scope" value="Bacteria"/>
</dbReference>
<dbReference type="InterPro" id="IPR003660">
    <property type="entry name" value="HAMP_dom"/>
</dbReference>
<dbReference type="FunFam" id="1.10.287.130:FF:000001">
    <property type="entry name" value="Two-component sensor histidine kinase"/>
    <property type="match status" value="1"/>
</dbReference>
<feature type="domain" description="Histidine kinase" evidence="13">
    <location>
        <begin position="1479"/>
        <end position="1712"/>
    </location>
</feature>
<dbReference type="PROSITE" id="PS50885">
    <property type="entry name" value="HAMP"/>
    <property type="match status" value="1"/>
</dbReference>
<dbReference type="PANTHER" id="PTHR43304:SF1">
    <property type="entry name" value="PAC DOMAIN-CONTAINING PROTEIN"/>
    <property type="match status" value="1"/>
</dbReference>
<feature type="domain" description="PAS" evidence="14">
    <location>
        <begin position="1087"/>
        <end position="1170"/>
    </location>
</feature>
<dbReference type="CDD" id="cd00082">
    <property type="entry name" value="HisKA"/>
    <property type="match status" value="1"/>
</dbReference>
<dbReference type="GO" id="GO:0005886">
    <property type="term" value="C:plasma membrane"/>
    <property type="evidence" value="ECO:0007669"/>
    <property type="project" value="UniProtKB-SubCell"/>
</dbReference>
<dbReference type="SMART" id="SM00388">
    <property type="entry name" value="HisKA"/>
    <property type="match status" value="1"/>
</dbReference>
<evidence type="ECO:0000256" key="11">
    <source>
        <dbReference type="ARBA" id="ARBA00023136"/>
    </source>
</evidence>
<dbReference type="EMBL" id="CP002198">
    <property type="protein sequence ID" value="ADN13386.1"/>
    <property type="molecule type" value="Genomic_DNA"/>
</dbReference>
<dbReference type="CDD" id="cd00130">
    <property type="entry name" value="PAS"/>
    <property type="match status" value="7"/>
</dbReference>
<evidence type="ECO:0000256" key="8">
    <source>
        <dbReference type="ARBA" id="ARBA00022777"/>
    </source>
</evidence>
<dbReference type="InterPro" id="IPR033479">
    <property type="entry name" value="dCache_1"/>
</dbReference>
<comment type="catalytic activity">
    <reaction evidence="1">
        <text>ATP + protein L-histidine = ADP + protein N-phospho-L-histidine.</text>
        <dbReference type="EC" id="2.7.13.3"/>
    </reaction>
</comment>
<feature type="domain" description="PAC" evidence="15">
    <location>
        <begin position="1423"/>
        <end position="1475"/>
    </location>
</feature>
<keyword evidence="8 17" id="KW-0418">Kinase</keyword>
<feature type="domain" description="PAC" evidence="15">
    <location>
        <begin position="651"/>
        <end position="703"/>
    </location>
</feature>
<evidence type="ECO:0000259" key="16">
    <source>
        <dbReference type="PROSITE" id="PS50885"/>
    </source>
</evidence>
<dbReference type="Pfam" id="PF00672">
    <property type="entry name" value="HAMP"/>
    <property type="match status" value="1"/>
</dbReference>
<dbReference type="Gene3D" id="3.30.565.10">
    <property type="entry name" value="Histidine kinase-like ATPase, C-terminal domain"/>
    <property type="match status" value="1"/>
</dbReference>
<dbReference type="PROSITE" id="PS50109">
    <property type="entry name" value="HIS_KIN"/>
    <property type="match status" value="1"/>
</dbReference>
<dbReference type="CDD" id="cd06225">
    <property type="entry name" value="HAMP"/>
    <property type="match status" value="1"/>
</dbReference>
<evidence type="ECO:0000256" key="5">
    <source>
        <dbReference type="ARBA" id="ARBA00022553"/>
    </source>
</evidence>
<dbReference type="SUPFAM" id="SSF47384">
    <property type="entry name" value="Homodimeric domain of signal transducing histidine kinase"/>
    <property type="match status" value="1"/>
</dbReference>
<feature type="domain" description="PAS" evidence="14">
    <location>
        <begin position="853"/>
        <end position="911"/>
    </location>
</feature>
<feature type="domain" description="PAC" evidence="15">
    <location>
        <begin position="1040"/>
        <end position="1093"/>
    </location>
</feature>
<dbReference type="eggNOG" id="COG5002">
    <property type="taxonomic scope" value="Bacteria"/>
</dbReference>
<dbReference type="InterPro" id="IPR013656">
    <property type="entry name" value="PAS_4"/>
</dbReference>
<feature type="domain" description="PAS" evidence="14">
    <location>
        <begin position="1349"/>
        <end position="1419"/>
    </location>
</feature>
<keyword evidence="5" id="KW-0597">Phosphoprotein</keyword>
<dbReference type="InterPro" id="IPR004358">
    <property type="entry name" value="Sig_transdc_His_kin-like_C"/>
</dbReference>
<dbReference type="Gene3D" id="1.10.287.130">
    <property type="match status" value="1"/>
</dbReference>
<dbReference type="InterPro" id="IPR052162">
    <property type="entry name" value="Sensor_kinase/Photoreceptor"/>
</dbReference>
<dbReference type="STRING" id="497965.Cyan7822_1387"/>
<dbReference type="Pfam" id="PF08447">
    <property type="entry name" value="PAS_3"/>
    <property type="match status" value="4"/>
</dbReference>
<sequence length="1719" mass="196215">MFFLPLNRPLPKISLRWVLIVPFVLQIVGAVGLVGYFSYRSGQQAVEKLADQLLEKVSERVSDHLDKFLEAPHDIVATNHLAAQQGLLNIKDLNQLQQQFWQQIRLYPLLGTSNFWNEQGEAIGYGRIQSTDDCDFARQVTGENISLGTIFLQQVKKTQPDEHLFYLVDGEGKARKLVYKVVKDYRQIDWYLYGKKSGKQGWVPIAVSQITGKLQTAAVAPIYNAAGQFQGMFTSIFSLSDISTFLNDLNISPSAQLFIIERSGDLVATSTLETPHIKQGKQTTRLPILNSTNPSTREIAQQLLKKFGSFKNLQKTTQLDLSVQNEHHFVQVTPYQDKYGLDWLIVVVVPRSDLMTEINDNVWHTIIISSFILLGVIIIGILTANWIARPIRRLSQASQVLAEGNWQHSLKQESVIREISLLTQSFNLTAAQLQQSFEQIKTALQQSEEKFTKVFRSCPDPISINSLMGGYYLDVNESFLEFSEYTREEIIGKTAAQLNFIADAQQDAALGEKLQKYGVVKGFEFDYRTKTGKLGTALLSIELVELDGELRVLTISKDITDRKQLEIALQASQTQLDDILNYCVAAITSFRVLADKNWSINYLSAGCQAISGYSAQELKADKDLWVARIAPEDWQAIEAELFANIFAQQVGTYEYRFYHKNGTLRWFSQTNSSRWDEKQNCWIVTAVTSDISERKQTEEALQKSEFRFQQLASASPGVIYTVVEYPDGPVRYEYVSPAFEEIHEVPLTEILKDASITINQMHPDDLSGYQQAVVESLKEMQPFRHEWRIITPSGQVKWIQAHSRPERRENGEIAWHGVVLDITEKKQVEAQLRKTEQWLCQFNYHAPSVIYTIVQEADGLIRFEYISSACEAINELTAEQVLENAHVLLELIHPDDRATYGEAVAKSAESLELFDHQWRIITPSGKVKWLQGKSQPERRSNGAIAWYGVVIDITERKQIEARLQEQEIFLRSIYEGVEEPIFVIDVDENEDFRFVSLNPAHQRAVGFSLSEIYGKTPQEAQVPAWEAITQHYRDCLAARTTISYQENVFLHGRETSWYTTLTPLCNLEGRIFRIIGTALEITELKRTERALKQALQQIDAHFENSPLGIVQWDKSFHVLRWSKQAEQMFGWSAEEVKSHFWQDWNFVHREDQDLVNAVTTAFMNGLITNQTIINRNVTKEGRVMICQWDSSAVFDEMGNLVSVLSFVQDITERKQAELELQKQKELRETIFNESTDAIFLVDPHTLLITDCNRRAVELFEVPSKDDLIGTEGRSLQRYPFTTEEIEQITQEMDEKGFWSLELEYITGKGNLFWGNIAAKPFVIADMRVNLIRVTDINTRKRAQEALRESEERFRRAFEDAAIGMALVNLHRRFLKVNRSLCEMIGYSEAELLRLTFEDITHPDDLETNLAALEQMLKGEYSTYQVEKRYLHQEGRLIWAISSVSLIKDQDHLPLYYVVQIQDISERHKLDRMKDEFISIVSHELRTPLTAIRGSLGILESGVLNDEPLTANRMLKVALNNSERLARLVNDILDLERLESGKTELVMKPCQVSDLMEQAVESVEAIANLASIRINFTAVEAQVWADFDAIVQTLINLLGNGIKFSDPGSMIWLKAQRSNGEWGLQKSENFPHLGSSYLLFSIEDQGRGIPSDKLESIFGRFQQVDVSDSRQKGGTGLGLAICKSIIEQHNGKIWVESVVGQGSIFYFTLPLWEQEPPHDM</sequence>
<dbReference type="eggNOG" id="COG5000">
    <property type="taxonomic scope" value="Bacteria"/>
</dbReference>
<evidence type="ECO:0000256" key="4">
    <source>
        <dbReference type="ARBA" id="ARBA00022475"/>
    </source>
</evidence>
<feature type="transmembrane region" description="Helical" evidence="12">
    <location>
        <begin position="15"/>
        <end position="39"/>
    </location>
</feature>
<feature type="domain" description="HAMP" evidence="16">
    <location>
        <begin position="385"/>
        <end position="438"/>
    </location>
</feature>
<keyword evidence="4" id="KW-1003">Cell membrane</keyword>
<dbReference type="InterPro" id="IPR013655">
    <property type="entry name" value="PAS_fold_3"/>
</dbReference>
<dbReference type="NCBIfam" id="TIGR00229">
    <property type="entry name" value="sensory_box"/>
    <property type="match status" value="8"/>
</dbReference>
<dbReference type="InterPro" id="IPR005467">
    <property type="entry name" value="His_kinase_dom"/>
</dbReference>
<dbReference type="SMART" id="SM00304">
    <property type="entry name" value="HAMP"/>
    <property type="match status" value="1"/>
</dbReference>
<evidence type="ECO:0000256" key="9">
    <source>
        <dbReference type="ARBA" id="ARBA00022989"/>
    </source>
</evidence>
<accession>E0UIS7</accession>
<dbReference type="Gene3D" id="3.30.450.20">
    <property type="entry name" value="PAS domain"/>
    <property type="match status" value="9"/>
</dbReference>
<keyword evidence="11 12" id="KW-0472">Membrane</keyword>
<dbReference type="CDD" id="cd18773">
    <property type="entry name" value="PDC1_HK_sensor"/>
    <property type="match status" value="1"/>
</dbReference>
<dbReference type="PROSITE" id="PS50113">
    <property type="entry name" value="PAC"/>
    <property type="match status" value="7"/>
</dbReference>
<dbReference type="SMART" id="SM00086">
    <property type="entry name" value="PAC"/>
    <property type="match status" value="7"/>
</dbReference>
<dbReference type="KEGG" id="cyj:Cyan7822_1387"/>
<feature type="domain" description="PAC" evidence="15">
    <location>
        <begin position="783"/>
        <end position="834"/>
    </location>
</feature>
<dbReference type="Pfam" id="PF02743">
    <property type="entry name" value="dCache_1"/>
    <property type="match status" value="1"/>
</dbReference>
<organism evidence="17 18">
    <name type="scientific">Gloeothece verrucosa (strain PCC 7822)</name>
    <name type="common">Cyanothece sp. (strain PCC 7822)</name>
    <dbReference type="NCBI Taxonomy" id="497965"/>
    <lineage>
        <taxon>Bacteria</taxon>
        <taxon>Bacillati</taxon>
        <taxon>Cyanobacteriota</taxon>
        <taxon>Cyanophyceae</taxon>
        <taxon>Oscillatoriophycideae</taxon>
        <taxon>Chroococcales</taxon>
        <taxon>Aphanothecaceae</taxon>
        <taxon>Gloeothece</taxon>
        <taxon>Gloeothece verrucosa</taxon>
    </lineage>
</organism>
<dbReference type="InterPro" id="IPR036890">
    <property type="entry name" value="HATPase_C_sf"/>
</dbReference>
<dbReference type="OrthoDB" id="518094at2"/>
<dbReference type="SUPFAM" id="SSF55785">
    <property type="entry name" value="PYP-like sensor domain (PAS domain)"/>
    <property type="match status" value="8"/>
</dbReference>
<evidence type="ECO:0000256" key="6">
    <source>
        <dbReference type="ARBA" id="ARBA00022679"/>
    </source>
</evidence>
<dbReference type="InterPro" id="IPR003594">
    <property type="entry name" value="HATPase_dom"/>
</dbReference>
<proteinExistence type="predicted"/>
<dbReference type="InterPro" id="IPR003661">
    <property type="entry name" value="HisK_dim/P_dom"/>
</dbReference>
<dbReference type="Pfam" id="PF13426">
    <property type="entry name" value="PAS_9"/>
    <property type="match status" value="2"/>
</dbReference>
<dbReference type="SUPFAM" id="SSF158472">
    <property type="entry name" value="HAMP domain-like"/>
    <property type="match status" value="1"/>
</dbReference>
<keyword evidence="10" id="KW-0902">Two-component regulatory system</keyword>
<dbReference type="EC" id="2.7.13.3" evidence="3"/>
<dbReference type="Pfam" id="PF02518">
    <property type="entry name" value="HATPase_c"/>
    <property type="match status" value="1"/>
</dbReference>
<evidence type="ECO:0000256" key="12">
    <source>
        <dbReference type="SAM" id="Phobius"/>
    </source>
</evidence>
<feature type="transmembrane region" description="Helical" evidence="12">
    <location>
        <begin position="362"/>
        <end position="388"/>
    </location>
</feature>
<dbReference type="InterPro" id="IPR036097">
    <property type="entry name" value="HisK_dim/P_sf"/>
</dbReference>
<evidence type="ECO:0000256" key="7">
    <source>
        <dbReference type="ARBA" id="ARBA00022692"/>
    </source>
</evidence>
<dbReference type="PRINTS" id="PR00344">
    <property type="entry name" value="BCTRLSENSOR"/>
</dbReference>
<feature type="domain" description="PAC" evidence="15">
    <location>
        <begin position="521"/>
        <end position="571"/>
    </location>
</feature>
<dbReference type="CDD" id="cd16922">
    <property type="entry name" value="HATPase_EvgS-ArcB-TorS-like"/>
    <property type="match status" value="1"/>
</dbReference>
<evidence type="ECO:0000259" key="14">
    <source>
        <dbReference type="PROSITE" id="PS50112"/>
    </source>
</evidence>
<feature type="domain" description="PAC" evidence="15">
    <location>
        <begin position="1170"/>
        <end position="1222"/>
    </location>
</feature>
<dbReference type="Proteomes" id="UP000008206">
    <property type="component" value="Chromosome"/>
</dbReference>
<dbReference type="Pfam" id="PF00512">
    <property type="entry name" value="HisKA"/>
    <property type="match status" value="1"/>
</dbReference>
<evidence type="ECO:0000259" key="13">
    <source>
        <dbReference type="PROSITE" id="PS50109"/>
    </source>
</evidence>
<dbReference type="PANTHER" id="PTHR43304">
    <property type="entry name" value="PHYTOCHROME-LIKE PROTEIN CPH1"/>
    <property type="match status" value="1"/>
</dbReference>
<keyword evidence="9 12" id="KW-1133">Transmembrane helix</keyword>
<comment type="subcellular location">
    <subcellularLocation>
        <location evidence="2">Cell membrane</location>
        <topology evidence="2">Multi-pass membrane protein</topology>
    </subcellularLocation>
</comment>
<dbReference type="InterPro" id="IPR000014">
    <property type="entry name" value="PAS"/>
</dbReference>
<dbReference type="Pfam" id="PF08448">
    <property type="entry name" value="PAS_4"/>
    <property type="match status" value="2"/>
</dbReference>
<evidence type="ECO:0000313" key="18">
    <source>
        <dbReference type="Proteomes" id="UP000008206"/>
    </source>
</evidence>
<evidence type="ECO:0000313" key="17">
    <source>
        <dbReference type="EMBL" id="ADN13386.1"/>
    </source>
</evidence>